<reference evidence="1 2" key="1">
    <citation type="submission" date="2021-06" db="EMBL/GenBank/DDBJ databases">
        <authorList>
            <person name="Palmer J.M."/>
        </authorList>
    </citation>
    <scope>NUCLEOTIDE SEQUENCE [LARGE SCALE GENOMIC DNA]</scope>
    <source>
        <strain evidence="1 2">AS_MEX2019</strain>
        <tissue evidence="1">Muscle</tissue>
    </source>
</reference>
<dbReference type="Proteomes" id="UP001469553">
    <property type="component" value="Unassembled WGS sequence"/>
</dbReference>
<dbReference type="EMBL" id="JAHRIP010042587">
    <property type="protein sequence ID" value="MEQ2297440.1"/>
    <property type="molecule type" value="Genomic_DNA"/>
</dbReference>
<proteinExistence type="predicted"/>
<comment type="caution">
    <text evidence="1">The sequence shown here is derived from an EMBL/GenBank/DDBJ whole genome shotgun (WGS) entry which is preliminary data.</text>
</comment>
<evidence type="ECO:0000313" key="1">
    <source>
        <dbReference type="EMBL" id="MEQ2297440.1"/>
    </source>
</evidence>
<sequence length="99" mass="11046">SVLDTAQVPLKNLPAFAFSCQEFEFGYSIKLRWQQPDSITSASSERTLPTLQRAAPLDYITRLTKLTRPGTLSPPVSHPHLQLRGVPVPDHAFHDPVIK</sequence>
<accession>A0ABV0YVJ3</accession>
<name>A0ABV0YVJ3_9TELE</name>
<evidence type="ECO:0000313" key="2">
    <source>
        <dbReference type="Proteomes" id="UP001469553"/>
    </source>
</evidence>
<protein>
    <submittedName>
        <fullName evidence="1">Uncharacterized protein</fullName>
    </submittedName>
</protein>
<keyword evidence="2" id="KW-1185">Reference proteome</keyword>
<gene>
    <name evidence="1" type="ORF">AMECASPLE_034679</name>
</gene>
<feature type="non-terminal residue" evidence="1">
    <location>
        <position position="1"/>
    </location>
</feature>
<organism evidence="1 2">
    <name type="scientific">Ameca splendens</name>
    <dbReference type="NCBI Taxonomy" id="208324"/>
    <lineage>
        <taxon>Eukaryota</taxon>
        <taxon>Metazoa</taxon>
        <taxon>Chordata</taxon>
        <taxon>Craniata</taxon>
        <taxon>Vertebrata</taxon>
        <taxon>Euteleostomi</taxon>
        <taxon>Actinopterygii</taxon>
        <taxon>Neopterygii</taxon>
        <taxon>Teleostei</taxon>
        <taxon>Neoteleostei</taxon>
        <taxon>Acanthomorphata</taxon>
        <taxon>Ovalentaria</taxon>
        <taxon>Atherinomorphae</taxon>
        <taxon>Cyprinodontiformes</taxon>
        <taxon>Goodeidae</taxon>
        <taxon>Ameca</taxon>
    </lineage>
</organism>